<proteinExistence type="predicted"/>
<keyword evidence="1" id="KW-0175">Coiled coil</keyword>
<protein>
    <submittedName>
        <fullName evidence="2">Uncharacterized protein</fullName>
    </submittedName>
</protein>
<accession>A0A2W5UM99</accession>
<evidence type="ECO:0000256" key="1">
    <source>
        <dbReference type="SAM" id="Coils"/>
    </source>
</evidence>
<comment type="caution">
    <text evidence="2">The sequence shown here is derived from an EMBL/GenBank/DDBJ whole genome shotgun (WGS) entry which is preliminary data.</text>
</comment>
<dbReference type="AlphaFoldDB" id="A0A2W5UM99"/>
<organism evidence="2 3">
    <name type="scientific">Archangium gephyra</name>
    <dbReference type="NCBI Taxonomy" id="48"/>
    <lineage>
        <taxon>Bacteria</taxon>
        <taxon>Pseudomonadati</taxon>
        <taxon>Myxococcota</taxon>
        <taxon>Myxococcia</taxon>
        <taxon>Myxococcales</taxon>
        <taxon>Cystobacterineae</taxon>
        <taxon>Archangiaceae</taxon>
        <taxon>Archangium</taxon>
    </lineage>
</organism>
<name>A0A2W5UM99_9BACT</name>
<evidence type="ECO:0000313" key="3">
    <source>
        <dbReference type="Proteomes" id="UP000249061"/>
    </source>
</evidence>
<dbReference type="EMBL" id="QFQP01000018">
    <property type="protein sequence ID" value="PZR10208.1"/>
    <property type="molecule type" value="Genomic_DNA"/>
</dbReference>
<gene>
    <name evidence="2" type="ORF">DI536_20495</name>
</gene>
<feature type="coiled-coil region" evidence="1">
    <location>
        <begin position="11"/>
        <end position="38"/>
    </location>
</feature>
<evidence type="ECO:0000313" key="2">
    <source>
        <dbReference type="EMBL" id="PZR10208.1"/>
    </source>
</evidence>
<sequence length="90" mass="10585">MAQRRSNLDVQTELKVRVTELEARVRWLERKLQRVEKVAKVKPAPVKPGPARPRCPGCFAEVPKHQRERTCIYCGFDFRAVKPFKPSRRR</sequence>
<reference evidence="2 3" key="1">
    <citation type="submission" date="2017-08" db="EMBL/GenBank/DDBJ databases">
        <title>Infants hospitalized years apart are colonized by the same room-sourced microbial strains.</title>
        <authorList>
            <person name="Brooks B."/>
            <person name="Olm M.R."/>
            <person name="Firek B.A."/>
            <person name="Baker R."/>
            <person name="Thomas B.C."/>
            <person name="Morowitz M.J."/>
            <person name="Banfield J.F."/>
        </authorList>
    </citation>
    <scope>NUCLEOTIDE SEQUENCE [LARGE SCALE GENOMIC DNA]</scope>
    <source>
        <strain evidence="2">S2_003_000_R2_14</strain>
    </source>
</reference>
<dbReference type="Proteomes" id="UP000249061">
    <property type="component" value="Unassembled WGS sequence"/>
</dbReference>